<reference evidence="3 4" key="1">
    <citation type="submission" date="2024-07" db="EMBL/GenBank/DDBJ databases">
        <authorList>
            <person name="Kang M."/>
        </authorList>
    </citation>
    <scope>NUCLEOTIDE SEQUENCE [LARGE SCALE GENOMIC DNA]</scope>
    <source>
        <strain evidence="3 4">DFM31</strain>
    </source>
</reference>
<feature type="domain" description="GST N-terminal" evidence="1">
    <location>
        <begin position="1"/>
        <end position="75"/>
    </location>
</feature>
<dbReference type="EMBL" id="JBFBVU010000003">
    <property type="protein sequence ID" value="MEV8466071.1"/>
    <property type="molecule type" value="Genomic_DNA"/>
</dbReference>
<dbReference type="PANTHER" id="PTHR44051">
    <property type="entry name" value="GLUTATHIONE S-TRANSFERASE-RELATED"/>
    <property type="match status" value="1"/>
</dbReference>
<comment type="caution">
    <text evidence="3">The sequence shown here is derived from an EMBL/GenBank/DDBJ whole genome shotgun (WGS) entry which is preliminary data.</text>
</comment>
<evidence type="ECO:0000259" key="2">
    <source>
        <dbReference type="PROSITE" id="PS50405"/>
    </source>
</evidence>
<dbReference type="RefSeq" id="WP_366191878.1">
    <property type="nucleotide sequence ID" value="NZ_JBFBVU010000003.1"/>
</dbReference>
<dbReference type="Proteomes" id="UP001553161">
    <property type="component" value="Unassembled WGS sequence"/>
</dbReference>
<dbReference type="SFLD" id="SFLDS00019">
    <property type="entry name" value="Glutathione_Transferase_(cytos"/>
    <property type="match status" value="1"/>
</dbReference>
<dbReference type="Pfam" id="PF13409">
    <property type="entry name" value="GST_N_2"/>
    <property type="match status" value="1"/>
</dbReference>
<dbReference type="InterPro" id="IPR036282">
    <property type="entry name" value="Glutathione-S-Trfase_C_sf"/>
</dbReference>
<dbReference type="PANTHER" id="PTHR44051:SF8">
    <property type="entry name" value="GLUTATHIONE S-TRANSFERASE GSTA"/>
    <property type="match status" value="1"/>
</dbReference>
<dbReference type="InterPro" id="IPR004046">
    <property type="entry name" value="GST_C"/>
</dbReference>
<name>A0ABV3L3K6_9RHOB</name>
<organism evidence="3 4">
    <name type="scientific">Meridianimarinicoccus marinus</name>
    <dbReference type="NCBI Taxonomy" id="3231483"/>
    <lineage>
        <taxon>Bacteria</taxon>
        <taxon>Pseudomonadati</taxon>
        <taxon>Pseudomonadota</taxon>
        <taxon>Alphaproteobacteria</taxon>
        <taxon>Rhodobacterales</taxon>
        <taxon>Paracoccaceae</taxon>
        <taxon>Meridianimarinicoccus</taxon>
    </lineage>
</organism>
<dbReference type="CDD" id="cd03046">
    <property type="entry name" value="GST_N_GTT1_like"/>
    <property type="match status" value="1"/>
</dbReference>
<dbReference type="PROSITE" id="PS50404">
    <property type="entry name" value="GST_NTER"/>
    <property type="match status" value="1"/>
</dbReference>
<dbReference type="SUPFAM" id="SSF47616">
    <property type="entry name" value="GST C-terminal domain-like"/>
    <property type="match status" value="1"/>
</dbReference>
<protein>
    <submittedName>
        <fullName evidence="3">Glutathione S-transferase family protein</fullName>
    </submittedName>
</protein>
<dbReference type="Pfam" id="PF00043">
    <property type="entry name" value="GST_C"/>
    <property type="match status" value="1"/>
</dbReference>
<sequence length="205" mass="22872">MYTVIGLPRTRTFRVIWMLEEAGLDYDLIPAPPQSDRVVAHNDLGKVPILLVEGEPLTDSTAILNFLSDRHEVLTYPAGSMERARQDGLTHFLLDQFDAALWTAARHSFILPEEHRMPAIKDSLRWEMRRSAKALARRIGDGPCLMGEVLTVPDILAAHCLNWANVAKFDLNLPELDDYLARMQARPAYKAAVARGQAALNSDAG</sequence>
<accession>A0ABV3L3K6</accession>
<dbReference type="PROSITE" id="PS50405">
    <property type="entry name" value="GST_CTER"/>
    <property type="match status" value="1"/>
</dbReference>
<dbReference type="InterPro" id="IPR010987">
    <property type="entry name" value="Glutathione-S-Trfase_C-like"/>
</dbReference>
<dbReference type="Gene3D" id="1.20.1050.10">
    <property type="match status" value="1"/>
</dbReference>
<dbReference type="SUPFAM" id="SSF52833">
    <property type="entry name" value="Thioredoxin-like"/>
    <property type="match status" value="1"/>
</dbReference>
<gene>
    <name evidence="3" type="ORF">AB0T83_04635</name>
</gene>
<evidence type="ECO:0000313" key="4">
    <source>
        <dbReference type="Proteomes" id="UP001553161"/>
    </source>
</evidence>
<feature type="domain" description="GST C-terminal" evidence="2">
    <location>
        <begin position="79"/>
        <end position="200"/>
    </location>
</feature>
<dbReference type="Gene3D" id="3.40.30.10">
    <property type="entry name" value="Glutaredoxin"/>
    <property type="match status" value="1"/>
</dbReference>
<evidence type="ECO:0000313" key="3">
    <source>
        <dbReference type="EMBL" id="MEV8466071.1"/>
    </source>
</evidence>
<proteinExistence type="predicted"/>
<dbReference type="InterPro" id="IPR036249">
    <property type="entry name" value="Thioredoxin-like_sf"/>
</dbReference>
<keyword evidence="4" id="KW-1185">Reference proteome</keyword>
<dbReference type="InterPro" id="IPR040079">
    <property type="entry name" value="Glutathione_S-Trfase"/>
</dbReference>
<evidence type="ECO:0000259" key="1">
    <source>
        <dbReference type="PROSITE" id="PS50404"/>
    </source>
</evidence>
<dbReference type="InterPro" id="IPR004045">
    <property type="entry name" value="Glutathione_S-Trfase_N"/>
</dbReference>